<dbReference type="EMBL" id="CAJVPZ010007885">
    <property type="protein sequence ID" value="CAG8591667.1"/>
    <property type="molecule type" value="Genomic_DNA"/>
</dbReference>
<name>A0A9N9GC29_9GLOM</name>
<dbReference type="Proteomes" id="UP000789396">
    <property type="component" value="Unassembled WGS sequence"/>
</dbReference>
<protein>
    <submittedName>
        <fullName evidence="1">16032_t:CDS:1</fullName>
    </submittedName>
</protein>
<dbReference type="AlphaFoldDB" id="A0A9N9GC29"/>
<reference evidence="1" key="1">
    <citation type="submission" date="2021-06" db="EMBL/GenBank/DDBJ databases">
        <authorList>
            <person name="Kallberg Y."/>
            <person name="Tangrot J."/>
            <person name="Rosling A."/>
        </authorList>
    </citation>
    <scope>NUCLEOTIDE SEQUENCE</scope>
    <source>
        <strain evidence="1">IN212</strain>
    </source>
</reference>
<accession>A0A9N9GC29</accession>
<comment type="caution">
    <text evidence="1">The sequence shown here is derived from an EMBL/GenBank/DDBJ whole genome shotgun (WGS) entry which is preliminary data.</text>
</comment>
<proteinExistence type="predicted"/>
<evidence type="ECO:0000313" key="1">
    <source>
        <dbReference type="EMBL" id="CAG8591667.1"/>
    </source>
</evidence>
<keyword evidence="2" id="KW-1185">Reference proteome</keyword>
<organism evidence="1 2">
    <name type="scientific">Racocetra fulgida</name>
    <dbReference type="NCBI Taxonomy" id="60492"/>
    <lineage>
        <taxon>Eukaryota</taxon>
        <taxon>Fungi</taxon>
        <taxon>Fungi incertae sedis</taxon>
        <taxon>Mucoromycota</taxon>
        <taxon>Glomeromycotina</taxon>
        <taxon>Glomeromycetes</taxon>
        <taxon>Diversisporales</taxon>
        <taxon>Gigasporaceae</taxon>
        <taxon>Racocetra</taxon>
    </lineage>
</organism>
<sequence>NDPQALNEKLKNYITSREFWANIECLHKVLEPVKTAVKTVESLKLQGEGENSARELVAQIHNYDLQKPPYDSLFQDHLELPETWWKACKQPYHHLQKLALLFLAITPHNAGCECVFLILNWFTQKRTIMFEEDIQSDSEDDSEINLEDSVTNDLSKVNSNTLNIENSVNLEYTLINTDQPIILDEAIDHDKKDFDIDALTNQVMQM</sequence>
<feature type="non-terminal residue" evidence="1">
    <location>
        <position position="1"/>
    </location>
</feature>
<evidence type="ECO:0000313" key="2">
    <source>
        <dbReference type="Proteomes" id="UP000789396"/>
    </source>
</evidence>
<gene>
    <name evidence="1" type="ORF">RFULGI_LOCUS6252</name>
</gene>
<dbReference type="OrthoDB" id="2402529at2759"/>